<evidence type="ECO:0000256" key="3">
    <source>
        <dbReference type="RuleBase" id="RU003682"/>
    </source>
</evidence>
<dbReference type="SUPFAM" id="SSF51197">
    <property type="entry name" value="Clavaminate synthase-like"/>
    <property type="match status" value="1"/>
</dbReference>
<dbReference type="Proteomes" id="UP000237000">
    <property type="component" value="Unassembled WGS sequence"/>
</dbReference>
<name>A0A2P5EV64_TREOI</name>
<comment type="similarity">
    <text evidence="3">Belongs to the iron/ascorbate-dependent oxidoreductase family.</text>
</comment>
<evidence type="ECO:0000313" key="5">
    <source>
        <dbReference type="EMBL" id="PON89440.1"/>
    </source>
</evidence>
<dbReference type="InterPro" id="IPR026992">
    <property type="entry name" value="DIOX_N"/>
</dbReference>
<comment type="caution">
    <text evidence="5">The sequence shown here is derived from an EMBL/GenBank/DDBJ whole genome shotgun (WGS) entry which is preliminary data.</text>
</comment>
<keyword evidence="3" id="KW-0560">Oxidoreductase</keyword>
<keyword evidence="2 3" id="KW-0408">Iron</keyword>
<evidence type="ECO:0000259" key="4">
    <source>
        <dbReference type="PROSITE" id="PS51471"/>
    </source>
</evidence>
<accession>A0A2P5EV64</accession>
<dbReference type="InterPro" id="IPR050231">
    <property type="entry name" value="Iron_ascorbate_oxido_reductase"/>
</dbReference>
<feature type="domain" description="Fe2OG dioxygenase" evidence="4">
    <location>
        <begin position="130"/>
        <end position="236"/>
    </location>
</feature>
<proteinExistence type="inferred from homology"/>
<dbReference type="InParanoid" id="A0A2P5EV64"/>
<dbReference type="PANTHER" id="PTHR47990">
    <property type="entry name" value="2-OXOGLUTARATE (2OG) AND FE(II)-DEPENDENT OXYGENASE SUPERFAMILY PROTEIN-RELATED"/>
    <property type="match status" value="1"/>
</dbReference>
<keyword evidence="5" id="KW-0223">Dioxygenase</keyword>
<dbReference type="Pfam" id="PF03171">
    <property type="entry name" value="2OG-FeII_Oxy"/>
    <property type="match status" value="1"/>
</dbReference>
<dbReference type="EMBL" id="JXTC01000094">
    <property type="protein sequence ID" value="PON89440.1"/>
    <property type="molecule type" value="Genomic_DNA"/>
</dbReference>
<protein>
    <submittedName>
        <fullName evidence="5">Oxoglutarate/iron-dependent dioxygenase</fullName>
    </submittedName>
</protein>
<keyword evidence="6" id="KW-1185">Reference proteome</keyword>
<evidence type="ECO:0000313" key="6">
    <source>
        <dbReference type="Proteomes" id="UP000237000"/>
    </source>
</evidence>
<dbReference type="OrthoDB" id="288590at2759"/>
<reference evidence="6" key="1">
    <citation type="submission" date="2016-06" db="EMBL/GenBank/DDBJ databases">
        <title>Parallel loss of symbiosis genes in relatives of nitrogen-fixing non-legume Parasponia.</title>
        <authorList>
            <person name="Van Velzen R."/>
            <person name="Holmer R."/>
            <person name="Bu F."/>
            <person name="Rutten L."/>
            <person name="Van Zeijl A."/>
            <person name="Liu W."/>
            <person name="Santuari L."/>
            <person name="Cao Q."/>
            <person name="Sharma T."/>
            <person name="Shen D."/>
            <person name="Roswanjaya Y."/>
            <person name="Wardhani T."/>
            <person name="Kalhor M.S."/>
            <person name="Jansen J."/>
            <person name="Van den Hoogen J."/>
            <person name="Gungor B."/>
            <person name="Hartog M."/>
            <person name="Hontelez J."/>
            <person name="Verver J."/>
            <person name="Yang W.-C."/>
            <person name="Schijlen E."/>
            <person name="Repin R."/>
            <person name="Schilthuizen M."/>
            <person name="Schranz E."/>
            <person name="Heidstra R."/>
            <person name="Miyata K."/>
            <person name="Fedorova E."/>
            <person name="Kohlen W."/>
            <person name="Bisseling T."/>
            <person name="Smit S."/>
            <person name="Geurts R."/>
        </authorList>
    </citation>
    <scope>NUCLEOTIDE SEQUENCE [LARGE SCALE GENOMIC DNA]</scope>
    <source>
        <strain evidence="6">cv. RG33-2</strain>
    </source>
</reference>
<sequence length="282" mass="31603">MGVKPQHKIPTINLSKRNLISSTSSWLSTCDEVRQALEEYGCFVATYDKVSPQLHDSIFGEAKELFDLPTDVKMKNISDKPYFGYIGNHPLIPPLHESLGIANSTTLEAAQSFTNLMWPSSGNDHFCETVLSYARRVSELEKMVKRMVFESYGVAENVHTDKSFLTILHQNEVNGLEIETKDGDWIGFEPLPSSFLVMAGDALLAWSNGRIYSAPHRVVMSGTKPRYSLGLFSYHDGTIEIPHELIDEQHPLQFKSFDHYGLLNYFSTAPNADSTAKAYCGV</sequence>
<dbReference type="STRING" id="63057.A0A2P5EV64"/>
<dbReference type="GO" id="GO:0046872">
    <property type="term" value="F:metal ion binding"/>
    <property type="evidence" value="ECO:0007669"/>
    <property type="project" value="UniProtKB-KW"/>
</dbReference>
<gene>
    <name evidence="5" type="ORF">TorRG33x02_147910</name>
</gene>
<dbReference type="Gene3D" id="2.60.120.330">
    <property type="entry name" value="B-lactam Antibiotic, Isopenicillin N Synthase, Chain"/>
    <property type="match status" value="2"/>
</dbReference>
<evidence type="ECO:0000256" key="2">
    <source>
        <dbReference type="ARBA" id="ARBA00023004"/>
    </source>
</evidence>
<dbReference type="Pfam" id="PF14226">
    <property type="entry name" value="DIOX_N"/>
    <property type="match status" value="1"/>
</dbReference>
<evidence type="ECO:0000256" key="1">
    <source>
        <dbReference type="ARBA" id="ARBA00022723"/>
    </source>
</evidence>
<organism evidence="5 6">
    <name type="scientific">Trema orientale</name>
    <name type="common">Charcoal tree</name>
    <name type="synonym">Celtis orientalis</name>
    <dbReference type="NCBI Taxonomy" id="63057"/>
    <lineage>
        <taxon>Eukaryota</taxon>
        <taxon>Viridiplantae</taxon>
        <taxon>Streptophyta</taxon>
        <taxon>Embryophyta</taxon>
        <taxon>Tracheophyta</taxon>
        <taxon>Spermatophyta</taxon>
        <taxon>Magnoliopsida</taxon>
        <taxon>eudicotyledons</taxon>
        <taxon>Gunneridae</taxon>
        <taxon>Pentapetalae</taxon>
        <taxon>rosids</taxon>
        <taxon>fabids</taxon>
        <taxon>Rosales</taxon>
        <taxon>Cannabaceae</taxon>
        <taxon>Trema</taxon>
    </lineage>
</organism>
<dbReference type="InterPro" id="IPR005123">
    <property type="entry name" value="Oxoglu/Fe-dep_dioxygenase_dom"/>
</dbReference>
<dbReference type="GO" id="GO:0051213">
    <property type="term" value="F:dioxygenase activity"/>
    <property type="evidence" value="ECO:0007669"/>
    <property type="project" value="UniProtKB-KW"/>
</dbReference>
<dbReference type="PROSITE" id="PS51471">
    <property type="entry name" value="FE2OG_OXY"/>
    <property type="match status" value="1"/>
</dbReference>
<keyword evidence="1 3" id="KW-0479">Metal-binding</keyword>
<dbReference type="AlphaFoldDB" id="A0A2P5EV64"/>
<dbReference type="InterPro" id="IPR044861">
    <property type="entry name" value="IPNS-like_FE2OG_OXY"/>
</dbReference>
<dbReference type="InterPro" id="IPR027443">
    <property type="entry name" value="IPNS-like_sf"/>
</dbReference>